<dbReference type="AlphaFoldDB" id="A0A833RIY1"/>
<dbReference type="InterPro" id="IPR002885">
    <property type="entry name" value="PPR_rpt"/>
</dbReference>
<dbReference type="InterPro" id="IPR051240">
    <property type="entry name" value="Mito_RNA-Proc/Resp"/>
</dbReference>
<dbReference type="PANTHER" id="PTHR47933:SF11">
    <property type="entry name" value="PENTATRICOPEPTIDE REPEAT-CONTAINING PROTEIN 2"/>
    <property type="match status" value="1"/>
</dbReference>
<evidence type="ECO:0000256" key="3">
    <source>
        <dbReference type="PROSITE-ProRule" id="PRU00708"/>
    </source>
</evidence>
<dbReference type="OrthoDB" id="42736at2759"/>
<keyword evidence="1" id="KW-0677">Repeat</keyword>
<feature type="repeat" description="PPR" evidence="3">
    <location>
        <begin position="9"/>
        <end position="43"/>
    </location>
</feature>
<gene>
    <name evidence="4" type="ORF">FCM35_KLT09572</name>
</gene>
<keyword evidence="5" id="KW-1185">Reference proteome</keyword>
<evidence type="ECO:0000313" key="5">
    <source>
        <dbReference type="Proteomes" id="UP000623129"/>
    </source>
</evidence>
<evidence type="ECO:0000256" key="1">
    <source>
        <dbReference type="ARBA" id="ARBA00022737"/>
    </source>
</evidence>
<name>A0A833RIY1_9POAL</name>
<sequence length="150" mass="16803">MKKDWICPNVRTYSILIDGFSKPGDVHGAMNVWHMMSCNGCKPNVITYKCMVYAFCKGKMFDKAYNLMLFVKCKVGILMNVSENASCVCAISETILYFGMSTPHFMNNIIVFLRVSSVPGIARVGHQNDVPLSPTVTFVSPACSRHHQLR</sequence>
<dbReference type="Pfam" id="PF13041">
    <property type="entry name" value="PPR_2"/>
    <property type="match status" value="1"/>
</dbReference>
<proteinExistence type="predicted"/>
<dbReference type="PANTHER" id="PTHR47933">
    <property type="entry name" value="PENTATRICOPEPTIDE REPEAT-CONTAINING PROTEIN 1, MITOCHONDRIAL"/>
    <property type="match status" value="1"/>
</dbReference>
<dbReference type="GO" id="GO:0003729">
    <property type="term" value="F:mRNA binding"/>
    <property type="evidence" value="ECO:0007669"/>
    <property type="project" value="TreeGrafter"/>
</dbReference>
<dbReference type="InterPro" id="IPR011990">
    <property type="entry name" value="TPR-like_helical_dom_sf"/>
</dbReference>
<dbReference type="NCBIfam" id="TIGR00756">
    <property type="entry name" value="PPR"/>
    <property type="match status" value="2"/>
</dbReference>
<evidence type="ECO:0000313" key="4">
    <source>
        <dbReference type="EMBL" id="KAF3340728.1"/>
    </source>
</evidence>
<dbReference type="PROSITE" id="PS51375">
    <property type="entry name" value="PPR"/>
    <property type="match status" value="1"/>
</dbReference>
<organism evidence="4 5">
    <name type="scientific">Carex littledalei</name>
    <dbReference type="NCBI Taxonomy" id="544730"/>
    <lineage>
        <taxon>Eukaryota</taxon>
        <taxon>Viridiplantae</taxon>
        <taxon>Streptophyta</taxon>
        <taxon>Embryophyta</taxon>
        <taxon>Tracheophyta</taxon>
        <taxon>Spermatophyta</taxon>
        <taxon>Magnoliopsida</taxon>
        <taxon>Liliopsida</taxon>
        <taxon>Poales</taxon>
        <taxon>Cyperaceae</taxon>
        <taxon>Cyperoideae</taxon>
        <taxon>Cariceae</taxon>
        <taxon>Carex</taxon>
        <taxon>Carex subgen. Euthyceras</taxon>
    </lineage>
</organism>
<protein>
    <submittedName>
        <fullName evidence="4">Pentatricopeptide repeat-containing protein</fullName>
    </submittedName>
</protein>
<reference evidence="4" key="1">
    <citation type="submission" date="2020-01" db="EMBL/GenBank/DDBJ databases">
        <title>Genome sequence of Kobresia littledalei, the first chromosome-level genome in the family Cyperaceae.</title>
        <authorList>
            <person name="Qu G."/>
        </authorList>
    </citation>
    <scope>NUCLEOTIDE SEQUENCE</scope>
    <source>
        <strain evidence="4">C.B.Clarke</strain>
        <tissue evidence="4">Leaf</tissue>
    </source>
</reference>
<accession>A0A833RIY1</accession>
<dbReference type="Proteomes" id="UP000623129">
    <property type="component" value="Unassembled WGS sequence"/>
</dbReference>
<evidence type="ECO:0000256" key="2">
    <source>
        <dbReference type="ARBA" id="ARBA00022946"/>
    </source>
</evidence>
<comment type="caution">
    <text evidence="4">The sequence shown here is derived from an EMBL/GenBank/DDBJ whole genome shotgun (WGS) entry which is preliminary data.</text>
</comment>
<dbReference type="Gene3D" id="1.25.40.10">
    <property type="entry name" value="Tetratricopeptide repeat domain"/>
    <property type="match status" value="1"/>
</dbReference>
<keyword evidence="2" id="KW-0809">Transit peptide</keyword>
<dbReference type="EMBL" id="SWLB01000002">
    <property type="protein sequence ID" value="KAF3340728.1"/>
    <property type="molecule type" value="Genomic_DNA"/>
</dbReference>